<accession>A0A0D5C390</accession>
<dbReference type="Gene3D" id="3.40.50.720">
    <property type="entry name" value="NAD(P)-binding Rossmann-like Domain"/>
    <property type="match status" value="1"/>
</dbReference>
<dbReference type="PRINTS" id="PR00081">
    <property type="entry name" value="GDHRDH"/>
</dbReference>
<evidence type="ECO:0000313" key="3">
    <source>
        <dbReference type="EMBL" id="AJW71196.1"/>
    </source>
</evidence>
<dbReference type="InterPro" id="IPR036291">
    <property type="entry name" value="NAD(P)-bd_dom_sf"/>
</dbReference>
<comment type="similarity">
    <text evidence="1">Belongs to the short-chain dehydrogenases/reductases (SDR) family.</text>
</comment>
<dbReference type="EMBL" id="CP011070">
    <property type="protein sequence ID" value="AJW71196.1"/>
    <property type="molecule type" value="Genomic_DNA"/>
</dbReference>
<gene>
    <name evidence="3" type="ORF">NADRNF5_1515</name>
</gene>
<keyword evidence="4" id="KW-1185">Reference proteome</keyword>
<dbReference type="KEGG" id="nin:NADRNF5_1515"/>
<proteinExistence type="inferred from homology"/>
<dbReference type="Pfam" id="PF13561">
    <property type="entry name" value="adh_short_C2"/>
    <property type="match status" value="1"/>
</dbReference>
<organism evidence="3 4">
    <name type="scientific">Nitrosopumilus adriaticus</name>
    <dbReference type="NCBI Taxonomy" id="1580092"/>
    <lineage>
        <taxon>Archaea</taxon>
        <taxon>Nitrososphaerota</taxon>
        <taxon>Nitrososphaeria</taxon>
        <taxon>Nitrosopumilales</taxon>
        <taxon>Nitrosopumilaceae</taxon>
        <taxon>Nitrosopumilus</taxon>
    </lineage>
</organism>
<reference evidence="4" key="1">
    <citation type="submission" date="2015-03" db="EMBL/GenBank/DDBJ databases">
        <title>Characterization of two novel Thaumarchaeota isolated from the Northern Adriatic Sea.</title>
        <authorList>
            <person name="Bayer B."/>
            <person name="Vojvoda J."/>
            <person name="Offre P."/>
            <person name="Srivastava A."/>
            <person name="Elisabeth N."/>
            <person name="Garcia J.A.L."/>
            <person name="Schleper C."/>
            <person name="Herndl G.J."/>
        </authorList>
    </citation>
    <scope>NUCLEOTIDE SEQUENCE [LARGE SCALE GENOMIC DNA]</scope>
    <source>
        <strain evidence="4">NF5</strain>
    </source>
</reference>
<dbReference type="AlphaFoldDB" id="A0A0D5C390"/>
<dbReference type="GO" id="GO:0016616">
    <property type="term" value="F:oxidoreductase activity, acting on the CH-OH group of donors, NAD or NADP as acceptor"/>
    <property type="evidence" value="ECO:0007669"/>
    <property type="project" value="TreeGrafter"/>
</dbReference>
<dbReference type="PIRSF" id="PIRSF000126">
    <property type="entry name" value="11-beta-HSD1"/>
    <property type="match status" value="1"/>
</dbReference>
<dbReference type="NCBIfam" id="NF005559">
    <property type="entry name" value="PRK07231.1"/>
    <property type="match status" value="1"/>
</dbReference>
<keyword evidence="2" id="KW-0560">Oxidoreductase</keyword>
<dbReference type="SUPFAM" id="SSF51735">
    <property type="entry name" value="NAD(P)-binding Rossmann-fold domains"/>
    <property type="match status" value="1"/>
</dbReference>
<dbReference type="PANTHER" id="PTHR42760:SF115">
    <property type="entry name" value="3-OXOACYL-[ACYL-CARRIER-PROTEIN] REDUCTASE FABG"/>
    <property type="match status" value="1"/>
</dbReference>
<evidence type="ECO:0000256" key="1">
    <source>
        <dbReference type="ARBA" id="ARBA00006484"/>
    </source>
</evidence>
<dbReference type="HOGENOM" id="CLU_010194_1_0_2"/>
<reference evidence="3 4" key="2">
    <citation type="journal article" date="2016" name="ISME J.">
        <title>Physiological and genomic characterization of two novel marine thaumarchaeal strains indicates niche differentiation.</title>
        <authorList>
            <person name="Bayer B."/>
            <person name="Vojvoda J."/>
            <person name="Offre P."/>
            <person name="Alves R.J."/>
            <person name="Elisabeth N.H."/>
            <person name="Garcia J.A."/>
            <person name="Volland J.M."/>
            <person name="Srivastava A."/>
            <person name="Schleper C."/>
            <person name="Herndl G.J."/>
        </authorList>
    </citation>
    <scope>NUCLEOTIDE SEQUENCE [LARGE SCALE GENOMIC DNA]</scope>
    <source>
        <strain evidence="3 4">NF5</strain>
    </source>
</reference>
<dbReference type="STRING" id="1580092.NADRNF5_1515"/>
<dbReference type="InterPro" id="IPR020904">
    <property type="entry name" value="Sc_DH/Rdtase_CS"/>
</dbReference>
<sequence>MIQNKTKITNKIKQKFYKLRVLCVSMRLSDKVAIVTGASSDIGKGIVKRFIEEGAKVVLVARNLEGLEKARKEIGNEESTASVTCDLTDESQTLQAVNQIMDTYGKIDILVNNAGAINDPVHFHEMKDMEIKKLIDVNLLGVFHMTKAVLSKMSDVKKGSIVNIGSISSERAIPRVHLAVYSATKAAISMFTKSIAVEYARRNIRCNCVNPGIINSGMIKPYLDDPQARKVLEERLPLARVGEPVDVANAALYLASDEANWVTGTILNVDGGKTASEG</sequence>
<dbReference type="CDD" id="cd05233">
    <property type="entry name" value="SDR_c"/>
    <property type="match status" value="1"/>
</dbReference>
<protein>
    <submittedName>
        <fullName evidence="3">Short-chain dehydrogenase/reductase SDR</fullName>
    </submittedName>
</protein>
<dbReference type="FunFam" id="3.40.50.720:FF:000084">
    <property type="entry name" value="Short-chain dehydrogenase reductase"/>
    <property type="match status" value="1"/>
</dbReference>
<dbReference type="PROSITE" id="PS00061">
    <property type="entry name" value="ADH_SHORT"/>
    <property type="match status" value="1"/>
</dbReference>
<name>A0A0D5C390_9ARCH</name>
<evidence type="ECO:0000313" key="4">
    <source>
        <dbReference type="Proteomes" id="UP000032408"/>
    </source>
</evidence>
<dbReference type="PRINTS" id="PR00080">
    <property type="entry name" value="SDRFAMILY"/>
</dbReference>
<dbReference type="PANTHER" id="PTHR42760">
    <property type="entry name" value="SHORT-CHAIN DEHYDROGENASES/REDUCTASES FAMILY MEMBER"/>
    <property type="match status" value="1"/>
</dbReference>
<evidence type="ECO:0000256" key="2">
    <source>
        <dbReference type="ARBA" id="ARBA00023002"/>
    </source>
</evidence>
<dbReference type="InterPro" id="IPR002347">
    <property type="entry name" value="SDR_fam"/>
</dbReference>
<dbReference type="Proteomes" id="UP000032408">
    <property type="component" value="Chromosome"/>
</dbReference>